<protein>
    <submittedName>
        <fullName evidence="11">Toxin</fullName>
    </submittedName>
</protein>
<evidence type="ECO:0000256" key="8">
    <source>
        <dbReference type="ARBA" id="ARBA00023237"/>
    </source>
</evidence>
<sequence length="205" mass="23215">MKKHIIHSISLVCMLCLCASTPLFAAKKQSLSAPRKDDFEDITNLFQIRSVRNGIAINVLRSGNFMEQNWILKEFFLSDDLRIKRDKLRKSWDFGYVQFVSPTKKDGCLAIDESGFLKIKSCKDDIASERLETVFSIIPTESGAVQIRSLVLDSTECLSTFENPNVPIEKRFGIVPCSLDFDFFIDTSELFFFTPALIKARPLGG</sequence>
<dbReference type="RefSeq" id="WP_104699395.1">
    <property type="nucleotide sequence ID" value="NZ_FZPP01000005.1"/>
</dbReference>
<dbReference type="GO" id="GO:0090729">
    <property type="term" value="F:toxin activity"/>
    <property type="evidence" value="ECO:0007669"/>
    <property type="project" value="UniProtKB-KW"/>
</dbReference>
<evidence type="ECO:0000313" key="11">
    <source>
        <dbReference type="EMBL" id="RDU60967.1"/>
    </source>
</evidence>
<dbReference type="Pfam" id="PF03498">
    <property type="entry name" value="CDtoxinA"/>
    <property type="match status" value="1"/>
</dbReference>
<dbReference type="InterPro" id="IPR003558">
    <property type="entry name" value="CDtoxinA/C"/>
</dbReference>
<keyword evidence="9" id="KW-0449">Lipoprotein</keyword>
<dbReference type="SUPFAM" id="SSF50370">
    <property type="entry name" value="Ricin B-like lectins"/>
    <property type="match status" value="1"/>
</dbReference>
<evidence type="ECO:0000256" key="10">
    <source>
        <dbReference type="SAM" id="SignalP"/>
    </source>
</evidence>
<dbReference type="Proteomes" id="UP000256599">
    <property type="component" value="Unassembled WGS sequence"/>
</dbReference>
<dbReference type="AlphaFoldDB" id="A0A3D8I774"/>
<evidence type="ECO:0000256" key="6">
    <source>
        <dbReference type="ARBA" id="ARBA00023136"/>
    </source>
</evidence>
<keyword evidence="5" id="KW-0843">Virulence</keyword>
<evidence type="ECO:0000256" key="9">
    <source>
        <dbReference type="ARBA" id="ARBA00023288"/>
    </source>
</evidence>
<evidence type="ECO:0000256" key="1">
    <source>
        <dbReference type="ARBA" id="ARBA00004459"/>
    </source>
</evidence>
<dbReference type="EMBL" id="NXLR01000001">
    <property type="protein sequence ID" value="RDU60967.1"/>
    <property type="molecule type" value="Genomic_DNA"/>
</dbReference>
<keyword evidence="6" id="KW-0472">Membrane</keyword>
<dbReference type="GO" id="GO:0030246">
    <property type="term" value="F:carbohydrate binding"/>
    <property type="evidence" value="ECO:0007669"/>
    <property type="project" value="UniProtKB-KW"/>
</dbReference>
<keyword evidence="8" id="KW-0998">Cell outer membrane</keyword>
<evidence type="ECO:0000256" key="5">
    <source>
        <dbReference type="ARBA" id="ARBA00023026"/>
    </source>
</evidence>
<keyword evidence="7" id="KW-0564">Palmitate</keyword>
<comment type="caution">
    <text evidence="11">The sequence shown here is derived from an EMBL/GenBank/DDBJ whole genome shotgun (WGS) entry which is preliminary data.</text>
</comment>
<dbReference type="InterPro" id="IPR035992">
    <property type="entry name" value="Ricin_B-like_lectins"/>
</dbReference>
<proteinExistence type="predicted"/>
<evidence type="ECO:0000256" key="4">
    <source>
        <dbReference type="ARBA" id="ARBA00022734"/>
    </source>
</evidence>
<evidence type="ECO:0000256" key="7">
    <source>
        <dbReference type="ARBA" id="ARBA00023139"/>
    </source>
</evidence>
<feature type="chain" id="PRO_5017723898" evidence="10">
    <location>
        <begin position="26"/>
        <end position="205"/>
    </location>
</feature>
<reference evidence="11 12" key="1">
    <citation type="submission" date="2018-04" db="EMBL/GenBank/DDBJ databases">
        <title>Novel Campyloabacter and Helicobacter Species and Strains.</title>
        <authorList>
            <person name="Mannion A.J."/>
            <person name="Shen Z."/>
            <person name="Fox J.G."/>
        </authorList>
    </citation>
    <scope>NUCLEOTIDE SEQUENCE [LARGE SCALE GENOMIC DNA]</scope>
    <source>
        <strain evidence="11 12">MIT 98-6070</strain>
    </source>
</reference>
<evidence type="ECO:0000313" key="12">
    <source>
        <dbReference type="Proteomes" id="UP000256599"/>
    </source>
</evidence>
<organism evidence="11 12">
    <name type="scientific">Helicobacter marmotae</name>
    <dbReference type="NCBI Taxonomy" id="152490"/>
    <lineage>
        <taxon>Bacteria</taxon>
        <taxon>Pseudomonadati</taxon>
        <taxon>Campylobacterota</taxon>
        <taxon>Epsilonproteobacteria</taxon>
        <taxon>Campylobacterales</taxon>
        <taxon>Helicobacteraceae</taxon>
        <taxon>Helicobacter</taxon>
    </lineage>
</organism>
<gene>
    <name evidence="11" type="ORF">CQA63_00190</name>
</gene>
<dbReference type="OrthoDB" id="5322270at2"/>
<keyword evidence="3 10" id="KW-0732">Signal</keyword>
<dbReference type="CDD" id="cd23413">
    <property type="entry name" value="beta-trefoil_Ricin_CdtC"/>
    <property type="match status" value="1"/>
</dbReference>
<name>A0A3D8I774_9HELI</name>
<evidence type="ECO:0000256" key="3">
    <source>
        <dbReference type="ARBA" id="ARBA00022729"/>
    </source>
</evidence>
<dbReference type="Gene3D" id="2.80.10.50">
    <property type="match status" value="1"/>
</dbReference>
<feature type="signal peptide" evidence="10">
    <location>
        <begin position="1"/>
        <end position="25"/>
    </location>
</feature>
<keyword evidence="2" id="KW-0800">Toxin</keyword>
<dbReference type="GO" id="GO:0009279">
    <property type="term" value="C:cell outer membrane"/>
    <property type="evidence" value="ECO:0007669"/>
    <property type="project" value="UniProtKB-SubCell"/>
</dbReference>
<accession>A0A3D8I774</accession>
<keyword evidence="4" id="KW-0430">Lectin</keyword>
<keyword evidence="12" id="KW-1185">Reference proteome</keyword>
<comment type="subcellular location">
    <subcellularLocation>
        <location evidence="1">Cell outer membrane</location>
        <topology evidence="1">Lipid-anchor</topology>
    </subcellularLocation>
</comment>
<evidence type="ECO:0000256" key="2">
    <source>
        <dbReference type="ARBA" id="ARBA00022656"/>
    </source>
</evidence>